<name>A0AAU8J6S0_9CYAN</name>
<sequence>MPGTNNISRTSVDSIVNRIFRWKKITRNDQHLLMSALFAKESISPEEKYQIDRVFDAVNSGFLKVL</sequence>
<dbReference type="EMBL" id="CP159837">
    <property type="protein sequence ID" value="XCM34484.1"/>
    <property type="molecule type" value="Genomic_DNA"/>
</dbReference>
<dbReference type="RefSeq" id="WP_354634582.1">
    <property type="nucleotide sequence ID" value="NZ_CP159837.1"/>
</dbReference>
<accession>A0AAU8J6S0</accession>
<organism evidence="1">
    <name type="scientific">Planktothricoides raciborskii GIHE-MW2</name>
    <dbReference type="NCBI Taxonomy" id="2792601"/>
    <lineage>
        <taxon>Bacteria</taxon>
        <taxon>Bacillati</taxon>
        <taxon>Cyanobacteriota</taxon>
        <taxon>Cyanophyceae</taxon>
        <taxon>Oscillatoriophycideae</taxon>
        <taxon>Oscillatoriales</taxon>
        <taxon>Oscillatoriaceae</taxon>
        <taxon>Planktothricoides</taxon>
    </lineage>
</organism>
<evidence type="ECO:0000313" key="1">
    <source>
        <dbReference type="EMBL" id="XCM34484.1"/>
    </source>
</evidence>
<reference evidence="1" key="1">
    <citation type="submission" date="2024-07" db="EMBL/GenBank/DDBJ databases">
        <authorList>
            <person name="Kim Y.J."/>
            <person name="Jeong J.Y."/>
        </authorList>
    </citation>
    <scope>NUCLEOTIDE SEQUENCE</scope>
    <source>
        <strain evidence="1">GIHE-MW2</strain>
    </source>
</reference>
<proteinExistence type="predicted"/>
<gene>
    <name evidence="1" type="ORF">ABWT76_003085</name>
</gene>
<dbReference type="AlphaFoldDB" id="A0AAU8J6S0"/>
<protein>
    <submittedName>
        <fullName evidence="1">Uncharacterized protein</fullName>
    </submittedName>
</protein>